<proteinExistence type="predicted"/>
<evidence type="ECO:0000313" key="2">
    <source>
        <dbReference type="Proteomes" id="UP001197114"/>
    </source>
</evidence>
<reference evidence="1 2" key="1">
    <citation type="submission" date="2019-11" db="EMBL/GenBank/DDBJ databases">
        <authorList>
            <person name="Ay H."/>
        </authorList>
    </citation>
    <scope>NUCLEOTIDE SEQUENCE [LARGE SCALE GENOMIC DNA]</scope>
    <source>
        <strain evidence="1 2">BG9H</strain>
    </source>
</reference>
<comment type="caution">
    <text evidence="1">The sequence shown here is derived from an EMBL/GenBank/DDBJ whole genome shotgun (WGS) entry which is preliminary data.</text>
</comment>
<name>A0ABS6YSC3_9ACTN</name>
<protein>
    <submittedName>
        <fullName evidence="1">Uncharacterized protein</fullName>
    </submittedName>
</protein>
<dbReference type="EMBL" id="WMBF01000297">
    <property type="protein sequence ID" value="MBW5424330.1"/>
    <property type="molecule type" value="Genomic_DNA"/>
</dbReference>
<keyword evidence="2" id="KW-1185">Reference proteome</keyword>
<dbReference type="RefSeq" id="WP_219690778.1">
    <property type="nucleotide sequence ID" value="NZ_WMBF01000297.1"/>
</dbReference>
<organism evidence="1 2">
    <name type="scientific">Streptomyces anatolicus</name>
    <dbReference type="NCBI Taxonomy" id="2675858"/>
    <lineage>
        <taxon>Bacteria</taxon>
        <taxon>Bacillati</taxon>
        <taxon>Actinomycetota</taxon>
        <taxon>Actinomycetes</taxon>
        <taxon>Kitasatosporales</taxon>
        <taxon>Streptomycetaceae</taxon>
        <taxon>Streptomyces</taxon>
    </lineage>
</organism>
<evidence type="ECO:0000313" key="1">
    <source>
        <dbReference type="EMBL" id="MBW5424330.1"/>
    </source>
</evidence>
<sequence length="176" mass="19659">MTGRLPVREKPHFTRERAESLAAYNAALAATHRLFASPAMEKWMTESLTALTGRPTTVNRSLSLLTLDDDELRGVLHSVRAQRLREDHPDHLNRRAARHAVAPSGPGSPGPRLISLAAMLLPGAQRGRWAEEWAAEWADLSERPLRTRWSYLARLLLHGAPRLAWSARRAARRGTA</sequence>
<dbReference type="Proteomes" id="UP001197114">
    <property type="component" value="Unassembled WGS sequence"/>
</dbReference>
<gene>
    <name evidence="1" type="ORF">GKQ77_22630</name>
</gene>
<accession>A0ABS6YSC3</accession>